<feature type="domain" description="DUF4296" evidence="2">
    <location>
        <begin position="29"/>
        <end position="111"/>
    </location>
</feature>
<dbReference type="InterPro" id="IPR025381">
    <property type="entry name" value="DUF4296"/>
</dbReference>
<gene>
    <name evidence="3" type="ORF">KW502_01495</name>
</gene>
<organism evidence="3 4">
    <name type="scientific">Mesonia aestuariivivens</name>
    <dbReference type="NCBI Taxonomy" id="2796128"/>
    <lineage>
        <taxon>Bacteria</taxon>
        <taxon>Pseudomonadati</taxon>
        <taxon>Bacteroidota</taxon>
        <taxon>Flavobacteriia</taxon>
        <taxon>Flavobacteriales</taxon>
        <taxon>Flavobacteriaceae</taxon>
        <taxon>Mesonia</taxon>
    </lineage>
</organism>
<dbReference type="Proteomes" id="UP000719267">
    <property type="component" value="Unassembled WGS sequence"/>
</dbReference>
<dbReference type="EMBL" id="JAHWDF010000001">
    <property type="protein sequence ID" value="MBW2960473.1"/>
    <property type="molecule type" value="Genomic_DNA"/>
</dbReference>
<evidence type="ECO:0000256" key="1">
    <source>
        <dbReference type="SAM" id="Coils"/>
    </source>
</evidence>
<proteinExistence type="predicted"/>
<protein>
    <submittedName>
        <fullName evidence="3">DUF4296 domain-containing protein</fullName>
    </submittedName>
</protein>
<keyword evidence="4" id="KW-1185">Reference proteome</keyword>
<dbReference type="Pfam" id="PF14129">
    <property type="entry name" value="DUF4296"/>
    <property type="match status" value="1"/>
</dbReference>
<name>A0ABS6VY13_9FLAO</name>
<keyword evidence="1" id="KW-0175">Coiled coil</keyword>
<reference evidence="3 4" key="1">
    <citation type="submission" date="2021-07" db="EMBL/GenBank/DDBJ databases">
        <title>Mesonia aestuariivivens sp. nov., isolated from a tidal flat.</title>
        <authorList>
            <person name="Kim Y.-O."/>
            <person name="Yoon J.-H."/>
        </authorList>
    </citation>
    <scope>NUCLEOTIDE SEQUENCE [LARGE SCALE GENOMIC DNA]</scope>
    <source>
        <strain evidence="3 4">JHPTF-M18</strain>
    </source>
</reference>
<comment type="caution">
    <text evidence="3">The sequence shown here is derived from an EMBL/GenBank/DDBJ whole genome shotgun (WGS) entry which is preliminary data.</text>
</comment>
<dbReference type="PROSITE" id="PS51257">
    <property type="entry name" value="PROKAR_LIPOPROTEIN"/>
    <property type="match status" value="1"/>
</dbReference>
<evidence type="ECO:0000313" key="4">
    <source>
        <dbReference type="Proteomes" id="UP000719267"/>
    </source>
</evidence>
<evidence type="ECO:0000259" key="2">
    <source>
        <dbReference type="Pfam" id="PF14129"/>
    </source>
</evidence>
<accession>A0ABS6VY13</accession>
<evidence type="ECO:0000313" key="3">
    <source>
        <dbReference type="EMBL" id="MBW2960473.1"/>
    </source>
</evidence>
<sequence>MKKFFLNSIFILTIGFLFSCQSVENANQPENLIPEDQMVNVLTDLLRLDAAEGYSTIEFEKREVTTKDLIFKKYSVDSLQFAKSTAYYAENFKLNERIYDRVQERLEHQKNIYDSLIEVEKDTNKELQKINDEVRKVRLKEGRILDTIN</sequence>
<feature type="coiled-coil region" evidence="1">
    <location>
        <begin position="113"/>
        <end position="140"/>
    </location>
</feature>
<dbReference type="RefSeq" id="WP_219038755.1">
    <property type="nucleotide sequence ID" value="NZ_JAHWDF010000001.1"/>
</dbReference>